<evidence type="ECO:0000313" key="1">
    <source>
        <dbReference type="EMBL" id="MPC37248.1"/>
    </source>
</evidence>
<proteinExistence type="predicted"/>
<keyword evidence="2" id="KW-1185">Reference proteome</keyword>
<dbReference type="EMBL" id="VSRR010003726">
    <property type="protein sequence ID" value="MPC37248.1"/>
    <property type="molecule type" value="Genomic_DNA"/>
</dbReference>
<organism evidence="1 2">
    <name type="scientific">Portunus trituberculatus</name>
    <name type="common">Swimming crab</name>
    <name type="synonym">Neptunus trituberculatus</name>
    <dbReference type="NCBI Taxonomy" id="210409"/>
    <lineage>
        <taxon>Eukaryota</taxon>
        <taxon>Metazoa</taxon>
        <taxon>Ecdysozoa</taxon>
        <taxon>Arthropoda</taxon>
        <taxon>Crustacea</taxon>
        <taxon>Multicrustacea</taxon>
        <taxon>Malacostraca</taxon>
        <taxon>Eumalacostraca</taxon>
        <taxon>Eucarida</taxon>
        <taxon>Decapoda</taxon>
        <taxon>Pleocyemata</taxon>
        <taxon>Brachyura</taxon>
        <taxon>Eubrachyura</taxon>
        <taxon>Portunoidea</taxon>
        <taxon>Portunidae</taxon>
        <taxon>Portuninae</taxon>
        <taxon>Portunus</taxon>
    </lineage>
</organism>
<evidence type="ECO:0000313" key="2">
    <source>
        <dbReference type="Proteomes" id="UP000324222"/>
    </source>
</evidence>
<accession>A0A5B7EW20</accession>
<sequence>MDTTSSTPFSMNHCKRARTPASVIKVAASCNAIRASFIIITRKSRSVRHLPWSPCSRVMHFPFNAAAYIFVVLEESF</sequence>
<comment type="caution">
    <text evidence="1">The sequence shown here is derived from an EMBL/GenBank/DDBJ whole genome shotgun (WGS) entry which is preliminary data.</text>
</comment>
<gene>
    <name evidence="1" type="ORF">E2C01_030722</name>
</gene>
<dbReference type="Proteomes" id="UP000324222">
    <property type="component" value="Unassembled WGS sequence"/>
</dbReference>
<protein>
    <submittedName>
        <fullName evidence="1">Uncharacterized protein</fullName>
    </submittedName>
</protein>
<reference evidence="1 2" key="1">
    <citation type="submission" date="2019-05" db="EMBL/GenBank/DDBJ databases">
        <title>Another draft genome of Portunus trituberculatus and its Hox gene families provides insights of decapod evolution.</title>
        <authorList>
            <person name="Jeong J.-H."/>
            <person name="Song I."/>
            <person name="Kim S."/>
            <person name="Choi T."/>
            <person name="Kim D."/>
            <person name="Ryu S."/>
            <person name="Kim W."/>
        </authorList>
    </citation>
    <scope>NUCLEOTIDE SEQUENCE [LARGE SCALE GENOMIC DNA]</scope>
    <source>
        <tissue evidence="1">Muscle</tissue>
    </source>
</reference>
<name>A0A5B7EW20_PORTR</name>
<dbReference type="AlphaFoldDB" id="A0A5B7EW20"/>